<organism evidence="2 3">
    <name type="scientific">Streptomyces longispororuber</name>
    <dbReference type="NCBI Taxonomy" id="68230"/>
    <lineage>
        <taxon>Bacteria</taxon>
        <taxon>Bacillati</taxon>
        <taxon>Actinomycetota</taxon>
        <taxon>Actinomycetes</taxon>
        <taxon>Kitasatosporales</taxon>
        <taxon>Streptomycetaceae</taxon>
        <taxon>Streptomyces</taxon>
    </lineage>
</organism>
<name>A0A919DDJ5_9ACTN</name>
<dbReference type="AlphaFoldDB" id="A0A919DDJ5"/>
<gene>
    <name evidence="2" type="ORF">GCM10018785_05440</name>
</gene>
<feature type="region of interest" description="Disordered" evidence="1">
    <location>
        <begin position="42"/>
        <end position="63"/>
    </location>
</feature>
<reference evidence="2" key="1">
    <citation type="journal article" date="2014" name="Int. J. Syst. Evol. Microbiol.">
        <title>Complete genome sequence of Corynebacterium casei LMG S-19264T (=DSM 44701T), isolated from a smear-ripened cheese.</title>
        <authorList>
            <consortium name="US DOE Joint Genome Institute (JGI-PGF)"/>
            <person name="Walter F."/>
            <person name="Albersmeier A."/>
            <person name="Kalinowski J."/>
            <person name="Ruckert C."/>
        </authorList>
    </citation>
    <scope>NUCLEOTIDE SEQUENCE</scope>
    <source>
        <strain evidence="2">JCM 4784</strain>
    </source>
</reference>
<reference evidence="2" key="2">
    <citation type="submission" date="2020-09" db="EMBL/GenBank/DDBJ databases">
        <authorList>
            <person name="Sun Q."/>
            <person name="Ohkuma M."/>
        </authorList>
    </citation>
    <scope>NUCLEOTIDE SEQUENCE</scope>
    <source>
        <strain evidence="2">JCM 4784</strain>
    </source>
</reference>
<dbReference type="NCBIfam" id="NF047353">
    <property type="entry name" value="tube_lmo2291"/>
    <property type="match status" value="1"/>
</dbReference>
<dbReference type="Proteomes" id="UP000608024">
    <property type="component" value="Unassembled WGS sequence"/>
</dbReference>
<sequence>MSTPTEVTALARRWRLEINMGNEATPDWQLCPAIVEFQPEFEPNHEDSGTYDDEGWDDNDKTGMGWKVTAKFNRKKSADSTLYHPVHEKLRLTAFAWGAESKIPVGWMDRDGLPEAYQGRALVTWAPEGGEKNDLDQVEVTLTGAGPLTPITNPLAA</sequence>
<dbReference type="RefSeq" id="WP_190134171.1">
    <property type="nucleotide sequence ID" value="NZ_BNBT01000005.1"/>
</dbReference>
<evidence type="ECO:0000313" key="3">
    <source>
        <dbReference type="Proteomes" id="UP000608024"/>
    </source>
</evidence>
<evidence type="ECO:0000313" key="2">
    <source>
        <dbReference type="EMBL" id="GHE38810.1"/>
    </source>
</evidence>
<comment type="caution">
    <text evidence="2">The sequence shown here is derived from an EMBL/GenBank/DDBJ whole genome shotgun (WGS) entry which is preliminary data.</text>
</comment>
<accession>A0A919DDJ5</accession>
<dbReference type="EMBL" id="BNBT01000005">
    <property type="protein sequence ID" value="GHE38810.1"/>
    <property type="molecule type" value="Genomic_DNA"/>
</dbReference>
<proteinExistence type="predicted"/>
<evidence type="ECO:0000256" key="1">
    <source>
        <dbReference type="SAM" id="MobiDB-lite"/>
    </source>
</evidence>
<protein>
    <submittedName>
        <fullName evidence="2">Uncharacterized protein</fullName>
    </submittedName>
</protein>
<keyword evidence="3" id="KW-1185">Reference proteome</keyword>